<keyword evidence="1" id="KW-0732">Signal</keyword>
<dbReference type="EMBL" id="JAFJYH010000151">
    <property type="protein sequence ID" value="KAG4417587.1"/>
    <property type="molecule type" value="Genomic_DNA"/>
</dbReference>
<protein>
    <submittedName>
        <fullName evidence="2">Uncharacterized protein</fullName>
    </submittedName>
</protein>
<proteinExistence type="predicted"/>
<feature type="signal peptide" evidence="1">
    <location>
        <begin position="1"/>
        <end position="19"/>
    </location>
</feature>
<sequence length="186" mass="20507">MHFRNIASVAILAASLVSAIIIPEVPFDGVWIAQELADGTTITTSISNPDTALIISHYVATNKPRVSRNIHGRRFAWPDGDCWGYQLDHAGVDQAANGLADWATNGGHNLCSSDDGTYTYFVNRRNTIVYYCIDAPRRCGNLDTNDVRYALGQMDAHCPRYEASWFKWPGSVEIVGKAKIGDEICI</sequence>
<keyword evidence="3" id="KW-1185">Reference proteome</keyword>
<dbReference type="AlphaFoldDB" id="A0A8H7TE83"/>
<gene>
    <name evidence="2" type="ORF">IFR04_009317</name>
</gene>
<evidence type="ECO:0000313" key="3">
    <source>
        <dbReference type="Proteomes" id="UP000664132"/>
    </source>
</evidence>
<organism evidence="2 3">
    <name type="scientific">Cadophora malorum</name>
    <dbReference type="NCBI Taxonomy" id="108018"/>
    <lineage>
        <taxon>Eukaryota</taxon>
        <taxon>Fungi</taxon>
        <taxon>Dikarya</taxon>
        <taxon>Ascomycota</taxon>
        <taxon>Pezizomycotina</taxon>
        <taxon>Leotiomycetes</taxon>
        <taxon>Helotiales</taxon>
        <taxon>Ploettnerulaceae</taxon>
        <taxon>Cadophora</taxon>
    </lineage>
</organism>
<accession>A0A8H7TE83</accession>
<dbReference type="OrthoDB" id="3768082at2759"/>
<dbReference type="Proteomes" id="UP000664132">
    <property type="component" value="Unassembled WGS sequence"/>
</dbReference>
<comment type="caution">
    <text evidence="2">The sequence shown here is derived from an EMBL/GenBank/DDBJ whole genome shotgun (WGS) entry which is preliminary data.</text>
</comment>
<evidence type="ECO:0000313" key="2">
    <source>
        <dbReference type="EMBL" id="KAG4417587.1"/>
    </source>
</evidence>
<evidence type="ECO:0000256" key="1">
    <source>
        <dbReference type="SAM" id="SignalP"/>
    </source>
</evidence>
<reference evidence="2" key="1">
    <citation type="submission" date="2021-02" db="EMBL/GenBank/DDBJ databases">
        <title>Genome sequence Cadophora malorum strain M34.</title>
        <authorList>
            <person name="Stefanovic E."/>
            <person name="Vu D."/>
            <person name="Scully C."/>
            <person name="Dijksterhuis J."/>
            <person name="Roader J."/>
            <person name="Houbraken J."/>
        </authorList>
    </citation>
    <scope>NUCLEOTIDE SEQUENCE</scope>
    <source>
        <strain evidence="2">M34</strain>
    </source>
</reference>
<name>A0A8H7TE83_9HELO</name>
<feature type="chain" id="PRO_5034031302" evidence="1">
    <location>
        <begin position="20"/>
        <end position="186"/>
    </location>
</feature>